<evidence type="ECO:0000256" key="6">
    <source>
        <dbReference type="HAMAP-Rule" id="MF_00020"/>
    </source>
</evidence>
<dbReference type="PANTHER" id="PTHR21060">
    <property type="entry name" value="ACETATE KINASE"/>
    <property type="match status" value="1"/>
</dbReference>
<dbReference type="GO" id="GO:0005737">
    <property type="term" value="C:cytoplasm"/>
    <property type="evidence" value="ECO:0007669"/>
    <property type="project" value="UniProtKB-SubCell"/>
</dbReference>
<dbReference type="CDD" id="cd24010">
    <property type="entry name" value="ASKHA_NBD_AcK_PK"/>
    <property type="match status" value="1"/>
</dbReference>
<dbReference type="SUPFAM" id="SSF53067">
    <property type="entry name" value="Actin-like ATPase domain"/>
    <property type="match status" value="2"/>
</dbReference>
<dbReference type="EMBL" id="JADING010000012">
    <property type="protein sequence ID" value="MBO8413954.1"/>
    <property type="molecule type" value="Genomic_DNA"/>
</dbReference>
<dbReference type="Proteomes" id="UP000823629">
    <property type="component" value="Unassembled WGS sequence"/>
</dbReference>
<dbReference type="Gene3D" id="3.30.420.40">
    <property type="match status" value="2"/>
</dbReference>
<comment type="cofactor">
    <cofactor evidence="6">
        <name>Mg(2+)</name>
        <dbReference type="ChEBI" id="CHEBI:18420"/>
    </cofactor>
    <cofactor evidence="6">
        <name>Mn(2+)</name>
        <dbReference type="ChEBI" id="CHEBI:29035"/>
    </cofactor>
    <text evidence="6">Mg(2+). Can also accept Mn(2+).</text>
</comment>
<feature type="site" description="Transition state stabilizer" evidence="6">
    <location>
        <position position="242"/>
    </location>
</feature>
<dbReference type="EC" id="2.7.2.1" evidence="6"/>
<dbReference type="GO" id="GO:0006083">
    <property type="term" value="P:acetate metabolic process"/>
    <property type="evidence" value="ECO:0007669"/>
    <property type="project" value="TreeGrafter"/>
</dbReference>
<comment type="subunit">
    <text evidence="6">Homodimer.</text>
</comment>
<feature type="binding site" evidence="6">
    <location>
        <begin position="209"/>
        <end position="213"/>
    </location>
    <ligand>
        <name>ATP</name>
        <dbReference type="ChEBI" id="CHEBI:30616"/>
    </ligand>
</feature>
<organism evidence="8 9">
    <name type="scientific">Candidatus Scatoplasma merdavium</name>
    <dbReference type="NCBI Taxonomy" id="2840932"/>
    <lineage>
        <taxon>Bacteria</taxon>
        <taxon>Bacillati</taxon>
        <taxon>Bacillota</taxon>
        <taxon>Bacilli</taxon>
        <taxon>Bacillales</taxon>
        <taxon>Candidatus Scatoplasma</taxon>
    </lineage>
</organism>
<comment type="pathway">
    <text evidence="6">Metabolic intermediate biosynthesis; acetyl-CoA biosynthesis; acetyl-CoA from acetate: step 1/2.</text>
</comment>
<proteinExistence type="inferred from homology"/>
<dbReference type="Pfam" id="PF00871">
    <property type="entry name" value="Acetate_kinase"/>
    <property type="match status" value="1"/>
</dbReference>
<evidence type="ECO:0000313" key="9">
    <source>
        <dbReference type="Proteomes" id="UP000823629"/>
    </source>
</evidence>
<evidence type="ECO:0000256" key="4">
    <source>
        <dbReference type="ARBA" id="ARBA00022777"/>
    </source>
</evidence>
<protein>
    <recommendedName>
        <fullName evidence="6">Acetate kinase</fullName>
        <ecNumber evidence="6">2.7.2.1</ecNumber>
    </recommendedName>
    <alternativeName>
        <fullName evidence="6">Acetokinase</fullName>
    </alternativeName>
</protein>
<feature type="binding site" evidence="6">
    <location>
        <position position="90"/>
    </location>
    <ligand>
        <name>substrate</name>
    </ligand>
</feature>
<feature type="active site" description="Proton donor/acceptor" evidence="6">
    <location>
        <position position="149"/>
    </location>
</feature>
<dbReference type="InterPro" id="IPR000890">
    <property type="entry name" value="Aliphatic_acid_kin_short-chain"/>
</dbReference>
<keyword evidence="4 6" id="KW-0418">Kinase</keyword>
<sequence length="401" mass="44460">MYKVMAVNAGSSSLKFKLYEMPEEKALTSGICERIGHDDGIFTIRDKEGNKVTKVLPIKDHSVAVELVINGLLEHHIIESLDEIKGIGHRIVQGGPYFSDSAIFGEDGDTEKKIESLIPLAPLHNGPHLIGYRAFKKALPNVGQIAVFDTSFHQTMEEADYLYPIDPEYYEKYQLRRYGAHGTSHRYLSEIAQHKYLHDKEDSRIITLHIGSGASLCAIKDGKCVLTSMGLTPLGGIMMGTRTGDMDPSVFNYLVSKTGRSAEEIFQEFNKKSGLLGVSGISNDTRDIEAAYHKGDKRAILAIKMWALKLSQFIASYACRLGRVDIIVWSAGIGENAPFYRQAVIDECAEFMGLKLDKKLNESTIGKEGVISSKDSSIPMVVIPTDEEIMIARDTVRLLKL</sequence>
<dbReference type="PROSITE" id="PS01075">
    <property type="entry name" value="ACETATE_KINASE_1"/>
    <property type="match status" value="1"/>
</dbReference>
<evidence type="ECO:0000256" key="5">
    <source>
        <dbReference type="ARBA" id="ARBA00022840"/>
    </source>
</evidence>
<dbReference type="PRINTS" id="PR00471">
    <property type="entry name" value="ACETATEKNASE"/>
</dbReference>
<feature type="binding site" evidence="6">
    <location>
        <position position="387"/>
    </location>
    <ligand>
        <name>Mg(2+)</name>
        <dbReference type="ChEBI" id="CHEBI:18420"/>
    </ligand>
</feature>
<dbReference type="PROSITE" id="PS01076">
    <property type="entry name" value="ACETATE_KINASE_2"/>
    <property type="match status" value="1"/>
</dbReference>
<keyword evidence="3 6" id="KW-0547">Nucleotide-binding</keyword>
<dbReference type="GO" id="GO:0000287">
    <property type="term" value="F:magnesium ion binding"/>
    <property type="evidence" value="ECO:0007669"/>
    <property type="project" value="UniProtKB-UniRule"/>
</dbReference>
<evidence type="ECO:0000256" key="1">
    <source>
        <dbReference type="ARBA" id="ARBA00008748"/>
    </source>
</evidence>
<dbReference type="GO" id="GO:0005524">
    <property type="term" value="F:ATP binding"/>
    <property type="evidence" value="ECO:0007669"/>
    <property type="project" value="UniProtKB-KW"/>
</dbReference>
<gene>
    <name evidence="6" type="primary">ackA</name>
    <name evidence="8" type="ORF">IAC78_00520</name>
</gene>
<reference evidence="8" key="1">
    <citation type="submission" date="2020-10" db="EMBL/GenBank/DDBJ databases">
        <authorList>
            <person name="Gilroy R."/>
        </authorList>
    </citation>
    <scope>NUCLEOTIDE SEQUENCE</scope>
    <source>
        <strain evidence="8">1748</strain>
    </source>
</reference>
<keyword evidence="5 6" id="KW-0067">ATP-binding</keyword>
<dbReference type="InterPro" id="IPR004372">
    <property type="entry name" value="Ac/propionate_kinase"/>
</dbReference>
<comment type="catalytic activity">
    <reaction evidence="6">
        <text>acetate + ATP = acetyl phosphate + ADP</text>
        <dbReference type="Rhea" id="RHEA:11352"/>
        <dbReference type="ChEBI" id="CHEBI:22191"/>
        <dbReference type="ChEBI" id="CHEBI:30089"/>
        <dbReference type="ChEBI" id="CHEBI:30616"/>
        <dbReference type="ChEBI" id="CHEBI:456216"/>
        <dbReference type="EC" id="2.7.2.1"/>
    </reaction>
</comment>
<dbReference type="PANTHER" id="PTHR21060:SF15">
    <property type="entry name" value="ACETATE KINASE-RELATED"/>
    <property type="match status" value="1"/>
</dbReference>
<dbReference type="InterPro" id="IPR043129">
    <property type="entry name" value="ATPase_NBD"/>
</dbReference>
<accession>A0A9D9D8G2</accession>
<dbReference type="GO" id="GO:0006085">
    <property type="term" value="P:acetyl-CoA biosynthetic process"/>
    <property type="evidence" value="ECO:0007669"/>
    <property type="project" value="UniProtKB-UniRule"/>
</dbReference>
<dbReference type="HAMAP" id="MF_00020">
    <property type="entry name" value="Acetate_kinase"/>
    <property type="match status" value="1"/>
</dbReference>
<dbReference type="InterPro" id="IPR023865">
    <property type="entry name" value="Aliphatic_acid_kinase_CS"/>
</dbReference>
<dbReference type="GO" id="GO:0008776">
    <property type="term" value="F:acetate kinase activity"/>
    <property type="evidence" value="ECO:0007669"/>
    <property type="project" value="UniProtKB-UniRule"/>
</dbReference>
<dbReference type="PIRSF" id="PIRSF000722">
    <property type="entry name" value="Acetate_prop_kin"/>
    <property type="match status" value="1"/>
</dbReference>
<dbReference type="NCBIfam" id="TIGR00016">
    <property type="entry name" value="ackA"/>
    <property type="match status" value="1"/>
</dbReference>
<evidence type="ECO:0000313" key="8">
    <source>
        <dbReference type="EMBL" id="MBO8413954.1"/>
    </source>
</evidence>
<comment type="caution">
    <text evidence="8">The sequence shown here is derived from an EMBL/GenBank/DDBJ whole genome shotgun (WGS) entry which is preliminary data.</text>
</comment>
<reference evidence="8" key="2">
    <citation type="journal article" date="2021" name="PeerJ">
        <title>Extensive microbial diversity within the chicken gut microbiome revealed by metagenomics and culture.</title>
        <authorList>
            <person name="Gilroy R."/>
            <person name="Ravi A."/>
            <person name="Getino M."/>
            <person name="Pursley I."/>
            <person name="Horton D.L."/>
            <person name="Alikhan N.F."/>
            <person name="Baker D."/>
            <person name="Gharbi K."/>
            <person name="Hall N."/>
            <person name="Watson M."/>
            <person name="Adriaenssens E.M."/>
            <person name="Foster-Nyarko E."/>
            <person name="Jarju S."/>
            <person name="Secka A."/>
            <person name="Antonio M."/>
            <person name="Oren A."/>
            <person name="Chaudhuri R.R."/>
            <person name="La Ragione R."/>
            <person name="Hildebrand F."/>
            <person name="Pallen M.J."/>
        </authorList>
    </citation>
    <scope>NUCLEOTIDE SEQUENCE</scope>
    <source>
        <strain evidence="8">1748</strain>
    </source>
</reference>
<evidence type="ECO:0000256" key="2">
    <source>
        <dbReference type="ARBA" id="ARBA00022679"/>
    </source>
</evidence>
<keyword evidence="6" id="KW-0460">Magnesium</keyword>
<evidence type="ECO:0000256" key="7">
    <source>
        <dbReference type="RuleBase" id="RU003835"/>
    </source>
</evidence>
<keyword evidence="6" id="KW-0479">Metal-binding</keyword>
<feature type="binding site" evidence="6">
    <location>
        <begin position="284"/>
        <end position="286"/>
    </location>
    <ligand>
        <name>ATP</name>
        <dbReference type="ChEBI" id="CHEBI:30616"/>
    </ligand>
</feature>
<comment type="subcellular location">
    <subcellularLocation>
        <location evidence="6">Cytoplasm</location>
    </subcellularLocation>
</comment>
<name>A0A9D9D8G2_9BACL</name>
<feature type="binding site" evidence="6">
    <location>
        <begin position="332"/>
        <end position="336"/>
    </location>
    <ligand>
        <name>ATP</name>
        <dbReference type="ChEBI" id="CHEBI:30616"/>
    </ligand>
</feature>
<feature type="site" description="Transition state stabilizer" evidence="6">
    <location>
        <position position="181"/>
    </location>
</feature>
<comment type="similarity">
    <text evidence="1 6 7">Belongs to the acetokinase family.</text>
</comment>
<keyword evidence="2 6" id="KW-0808">Transferase</keyword>
<comment type="function">
    <text evidence="6">Catalyzes the formation of acetyl phosphate from acetate and ATP. Can also catalyze the reverse reaction.</text>
</comment>
<feature type="binding site" evidence="6">
    <location>
        <position position="15"/>
    </location>
    <ligand>
        <name>ATP</name>
        <dbReference type="ChEBI" id="CHEBI:30616"/>
    </ligand>
</feature>
<keyword evidence="6" id="KW-0963">Cytoplasm</keyword>
<feature type="binding site" evidence="6">
    <location>
        <position position="8"/>
    </location>
    <ligand>
        <name>Mg(2+)</name>
        <dbReference type="ChEBI" id="CHEBI:18420"/>
    </ligand>
</feature>
<dbReference type="AlphaFoldDB" id="A0A9D9D8G2"/>
<evidence type="ECO:0000256" key="3">
    <source>
        <dbReference type="ARBA" id="ARBA00022741"/>
    </source>
</evidence>